<keyword evidence="5" id="KW-1185">Reference proteome</keyword>
<reference evidence="4 5" key="1">
    <citation type="submission" date="2021-07" db="EMBL/GenBank/DDBJ databases">
        <title>Flavobacterium WSW3-B6 sp.nov, isolated from seaweed.</title>
        <authorList>
            <person name="Muhammad N."/>
            <person name="Ho H."/>
            <person name="Lee Y.-J."/>
            <person name="Nguyen T."/>
            <person name="Ho J."/>
            <person name="Kim S.-G."/>
        </authorList>
    </citation>
    <scope>NUCLEOTIDE SEQUENCE [LARGE SCALE GENOMIC DNA]</scope>
    <source>
        <strain evidence="4 5">WSW3-B6</strain>
    </source>
</reference>
<organism evidence="4 5">
    <name type="scientific">Flavobacterium litorale</name>
    <dbReference type="NCBI Taxonomy" id="2856519"/>
    <lineage>
        <taxon>Bacteria</taxon>
        <taxon>Pseudomonadati</taxon>
        <taxon>Bacteroidota</taxon>
        <taxon>Flavobacteriia</taxon>
        <taxon>Flavobacteriales</taxon>
        <taxon>Flavobacteriaceae</taxon>
        <taxon>Flavobacterium</taxon>
    </lineage>
</organism>
<keyword evidence="2" id="KW-0732">Signal</keyword>
<name>A0ABX8VE45_9FLAO</name>
<accession>A0ABX8VE45</accession>
<sequence>MRNKTTKIALFILSGFLFYSCSLIKRVPDGKHLLEKNDIVVNGESKNTDELKAQLYQQPNSSILGYHLRLHLYNLAKPNADSSYQAWLDRKPGRRESLQKLLSDKQVQRLGNSFIVSGYSKFLKKVGEPPVIVDPARVRKSANRLMAHYYKQGFFRTKIGFSIDTLGNKKAKVNYNVTTGKPYVVDSITPYIATPVLDSLYQTTTKKSVLKSNKQYNESDFTEERERITTFFRNRGAYTFQQNNISYVVDTVNTGYKANVDLIIDDQTIREEDTTYTRPFKLYKIKEVNIYTKNPADESQAIDSTSHKGFNIFSTGKINYRSQALTNPVFIMPGSIYSDSTRILTSRYLNNLRVFDYPTIEYIIDSTNTNEGSLITNIYLTPRERFKFIASIDLTHSNIQDVGIEGSTGISIRNLFRGAEILDLTVRGNIGSSSDPDIADQSFFNILEYGADAKLSFPRLFFPFNTDIIIPKSMIPSTLMTFGISRQQNIGLDKESFSGVLNYNWTPKENVTARLDFFNIQYVRNVNPQNYFNVYNTSYDRLNDIANSYVGSINPDYFVPDDNPNNDKQLIIESGTDGFIDDVTSDAITVSANDKQDVRSIEERKNRLTENNLIASSNFTYTTTSRENLTDNGFFIFKTKIETAGNALALLSSLTDSGNRSASGNKTILDVEYSQYVKGEVDFIKHFDLKQGKVLAMRAFFGLAVPYGNSKSIPFIRSYFAGGSNDNRAWQSYSLGPGRSGGLNDFNEANLKMAYSAELRFDILGQLKGAVFGDVGNIWNVFDDQDDPDYTFNGLSSLQDLALGSGFGIRYDFNFFVIRLDLGFKTYDPGRPVNDRWFKEYNLANAVYNVGINYPF</sequence>
<protein>
    <submittedName>
        <fullName evidence="4">BamA/TamA family outer membrane protein</fullName>
    </submittedName>
</protein>
<proteinExistence type="predicted"/>
<keyword evidence="1" id="KW-0812">Transmembrane</keyword>
<gene>
    <name evidence="4" type="ORF">K1I41_05965</name>
</gene>
<keyword evidence="3" id="KW-0472">Membrane</keyword>
<dbReference type="Proteomes" id="UP000825381">
    <property type="component" value="Chromosome"/>
</dbReference>
<dbReference type="EMBL" id="CP080429">
    <property type="protein sequence ID" value="QYJ69433.1"/>
    <property type="molecule type" value="Genomic_DNA"/>
</dbReference>
<dbReference type="PANTHER" id="PTHR12815">
    <property type="entry name" value="SORTING AND ASSEMBLY MACHINERY SAMM50 PROTEIN FAMILY MEMBER"/>
    <property type="match status" value="1"/>
</dbReference>
<evidence type="ECO:0000256" key="2">
    <source>
        <dbReference type="ARBA" id="ARBA00022729"/>
    </source>
</evidence>
<evidence type="ECO:0000313" key="4">
    <source>
        <dbReference type="EMBL" id="QYJ69433.1"/>
    </source>
</evidence>
<evidence type="ECO:0000313" key="5">
    <source>
        <dbReference type="Proteomes" id="UP000825381"/>
    </source>
</evidence>
<dbReference type="Gene3D" id="2.40.160.50">
    <property type="entry name" value="membrane protein fhac: a member of the omp85/tpsb transporter family"/>
    <property type="match status" value="1"/>
</dbReference>
<keyword evidence="3" id="KW-0998">Cell outer membrane</keyword>
<dbReference type="PANTHER" id="PTHR12815:SF47">
    <property type="entry name" value="TRANSLOCATION AND ASSEMBLY MODULE SUBUNIT TAMA"/>
    <property type="match status" value="1"/>
</dbReference>
<dbReference type="RefSeq" id="WP_220641768.1">
    <property type="nucleotide sequence ID" value="NZ_CP080429.1"/>
</dbReference>
<evidence type="ECO:0000256" key="3">
    <source>
        <dbReference type="ARBA" id="ARBA00023237"/>
    </source>
</evidence>
<evidence type="ECO:0000256" key="1">
    <source>
        <dbReference type="ARBA" id="ARBA00022692"/>
    </source>
</evidence>
<dbReference type="InterPro" id="IPR039910">
    <property type="entry name" value="D15-like"/>
</dbReference>
<dbReference type="PROSITE" id="PS51257">
    <property type="entry name" value="PROKAR_LIPOPROTEIN"/>
    <property type="match status" value="1"/>
</dbReference>